<gene>
    <name evidence="1" type="ORF">METZ01_LOCUS27059</name>
</gene>
<sequence length="37" mass="3983">MILALQSSVNLGLSEAGAGLTTRCAPLKWQKPIRNED</sequence>
<evidence type="ECO:0000313" key="1">
    <source>
        <dbReference type="EMBL" id="SUZ74205.1"/>
    </source>
</evidence>
<accession>A0A381Q4F2</accession>
<organism evidence="1">
    <name type="scientific">marine metagenome</name>
    <dbReference type="NCBI Taxonomy" id="408172"/>
    <lineage>
        <taxon>unclassified sequences</taxon>
        <taxon>metagenomes</taxon>
        <taxon>ecological metagenomes</taxon>
    </lineage>
</organism>
<protein>
    <submittedName>
        <fullName evidence="1">Uncharacterized protein</fullName>
    </submittedName>
</protein>
<reference evidence="1" key="1">
    <citation type="submission" date="2018-05" db="EMBL/GenBank/DDBJ databases">
        <authorList>
            <person name="Lanie J.A."/>
            <person name="Ng W.-L."/>
            <person name="Kazmierczak K.M."/>
            <person name="Andrzejewski T.M."/>
            <person name="Davidsen T.M."/>
            <person name="Wayne K.J."/>
            <person name="Tettelin H."/>
            <person name="Glass J.I."/>
            <person name="Rusch D."/>
            <person name="Podicherti R."/>
            <person name="Tsui H.-C.T."/>
            <person name="Winkler M.E."/>
        </authorList>
    </citation>
    <scope>NUCLEOTIDE SEQUENCE</scope>
</reference>
<name>A0A381Q4F2_9ZZZZ</name>
<dbReference type="EMBL" id="UINC01001204">
    <property type="protein sequence ID" value="SUZ74205.1"/>
    <property type="molecule type" value="Genomic_DNA"/>
</dbReference>
<proteinExistence type="predicted"/>
<dbReference type="AlphaFoldDB" id="A0A381Q4F2"/>